<gene>
    <name evidence="1" type="ORF">OK117_10600</name>
</gene>
<dbReference type="RefSeq" id="WP_020852843.1">
    <property type="nucleotide sequence ID" value="NZ_CP040799.1"/>
</dbReference>
<evidence type="ECO:0000313" key="2">
    <source>
        <dbReference type="Proteomes" id="UP001211513"/>
    </source>
</evidence>
<dbReference type="EMBL" id="CP109886">
    <property type="protein sequence ID" value="WCF28062.1"/>
    <property type="molecule type" value="Genomic_DNA"/>
</dbReference>
<accession>A0AAJ5UI56</accession>
<dbReference type="AlphaFoldDB" id="A0AAJ5UI56"/>
<sequence>MKRHVAAYAQSGLVMHADAACGVKHVSVANVCVGFGMTFVSV</sequence>
<proteinExistence type="predicted"/>
<reference evidence="1" key="2">
    <citation type="submission" date="2022-10" db="EMBL/GenBank/DDBJ databases">
        <authorList>
            <person name="Landa B."/>
            <person name="Arias-Giraldo L.F."/>
            <person name="Roman-Ecija M."/>
            <person name="Velasco-Amo M.P."/>
            <person name="De La Fuente L."/>
            <person name="Marco-Noales E."/>
            <person name="Moralejo E."/>
        </authorList>
    </citation>
    <scope>NUCLEOTIDE SEQUENCE</scope>
    <source>
        <strain evidence="1">CFBP8073</strain>
    </source>
</reference>
<reference evidence="1" key="1">
    <citation type="journal article" date="2022" name="Phytopathology">
        <title>Complete circularized genome resources of seven strains of Xylella fastidiosa subsp. fastidiosa using hybrid assembly reveals unknown plasmids.</title>
        <authorList>
            <person name="Velasco-Amo M.D.P."/>
            <person name="Arias-Giraldo L.F.F."/>
            <person name="Ecija M.R."/>
            <person name="De La Fuente L."/>
            <person name="Marco-Noales E."/>
            <person name="Moralejo E."/>
            <person name="Navas-Cort J.A."/>
            <person name="Landa B.B."/>
        </authorList>
    </citation>
    <scope>NUCLEOTIDE SEQUENCE</scope>
    <source>
        <strain evidence="1">CFBP8073</strain>
    </source>
</reference>
<dbReference type="Proteomes" id="UP001211513">
    <property type="component" value="Chromosome"/>
</dbReference>
<dbReference type="GeneID" id="93905675"/>
<name>A0AAJ5UI56_XYLFS</name>
<protein>
    <submittedName>
        <fullName evidence="1">Uncharacterized protein</fullName>
    </submittedName>
</protein>
<evidence type="ECO:0000313" key="1">
    <source>
        <dbReference type="EMBL" id="WCF28062.1"/>
    </source>
</evidence>
<organism evidence="1 2">
    <name type="scientific">Xylella fastidiosa subsp. fastidiosa</name>
    <dbReference type="NCBI Taxonomy" id="644356"/>
    <lineage>
        <taxon>Bacteria</taxon>
        <taxon>Pseudomonadati</taxon>
        <taxon>Pseudomonadota</taxon>
        <taxon>Gammaproteobacteria</taxon>
        <taxon>Lysobacterales</taxon>
        <taxon>Lysobacteraceae</taxon>
        <taxon>Xylella</taxon>
    </lineage>
</organism>